<protein>
    <submittedName>
        <fullName evidence="1">Uncharacterized protein</fullName>
    </submittedName>
</protein>
<dbReference type="Proteomes" id="UP000076584">
    <property type="component" value="Unassembled WGS sequence"/>
</dbReference>
<comment type="caution">
    <text evidence="1">The sequence shown here is derived from an EMBL/GenBank/DDBJ whole genome shotgun (WGS) entry which is preliminary data.</text>
</comment>
<proteinExistence type="predicted"/>
<name>A0A166NB95_COLIC</name>
<organism evidence="1 2">
    <name type="scientific">Colletotrichum incanum</name>
    <name type="common">Soybean anthracnose fungus</name>
    <dbReference type="NCBI Taxonomy" id="1573173"/>
    <lineage>
        <taxon>Eukaryota</taxon>
        <taxon>Fungi</taxon>
        <taxon>Dikarya</taxon>
        <taxon>Ascomycota</taxon>
        <taxon>Pezizomycotina</taxon>
        <taxon>Sordariomycetes</taxon>
        <taxon>Hypocreomycetidae</taxon>
        <taxon>Glomerellales</taxon>
        <taxon>Glomerellaceae</taxon>
        <taxon>Colletotrichum</taxon>
        <taxon>Colletotrichum spaethianum species complex</taxon>
    </lineage>
</organism>
<evidence type="ECO:0000313" key="1">
    <source>
        <dbReference type="EMBL" id="KZL65500.1"/>
    </source>
</evidence>
<reference evidence="1 2" key="1">
    <citation type="submission" date="2015-06" db="EMBL/GenBank/DDBJ databases">
        <title>Survival trade-offs in plant roots during colonization by closely related pathogenic and mutualistic fungi.</title>
        <authorList>
            <person name="Hacquard S."/>
            <person name="Kracher B."/>
            <person name="Hiruma K."/>
            <person name="Weinman A."/>
            <person name="Muench P."/>
            <person name="Garrido Oter R."/>
            <person name="Ver Loren van Themaat E."/>
            <person name="Dallerey J.-F."/>
            <person name="Damm U."/>
            <person name="Henrissat B."/>
            <person name="Lespinet O."/>
            <person name="Thon M."/>
            <person name="Kemen E."/>
            <person name="McHardy A.C."/>
            <person name="Schulze-Lefert P."/>
            <person name="O'Connell R.J."/>
        </authorList>
    </citation>
    <scope>NUCLEOTIDE SEQUENCE [LARGE SCALE GENOMIC DNA]</scope>
    <source>
        <strain evidence="1 2">MAFF 238704</strain>
    </source>
</reference>
<gene>
    <name evidence="1" type="ORF">CI238_12962</name>
</gene>
<dbReference type="AlphaFoldDB" id="A0A166NB95"/>
<feature type="non-terminal residue" evidence="1">
    <location>
        <position position="1"/>
    </location>
</feature>
<evidence type="ECO:0000313" key="2">
    <source>
        <dbReference type="Proteomes" id="UP000076584"/>
    </source>
</evidence>
<sequence length="22" mass="2600">LPLLLTINKRRQTPTIPFTYTL</sequence>
<accession>A0A166NB95</accession>
<dbReference type="EMBL" id="LFIW01002618">
    <property type="protein sequence ID" value="KZL65500.1"/>
    <property type="molecule type" value="Genomic_DNA"/>
</dbReference>
<keyword evidence="2" id="KW-1185">Reference proteome</keyword>